<organism evidence="11 12">
    <name type="scientific">Hypothenemus hampei</name>
    <name type="common">Coffee berry borer</name>
    <dbReference type="NCBI Taxonomy" id="57062"/>
    <lineage>
        <taxon>Eukaryota</taxon>
        <taxon>Metazoa</taxon>
        <taxon>Ecdysozoa</taxon>
        <taxon>Arthropoda</taxon>
        <taxon>Hexapoda</taxon>
        <taxon>Insecta</taxon>
        <taxon>Pterygota</taxon>
        <taxon>Neoptera</taxon>
        <taxon>Endopterygota</taxon>
        <taxon>Coleoptera</taxon>
        <taxon>Polyphaga</taxon>
        <taxon>Cucujiformia</taxon>
        <taxon>Curculionidae</taxon>
        <taxon>Scolytinae</taxon>
        <taxon>Hypothenemus</taxon>
    </lineage>
</organism>
<dbReference type="InterPro" id="IPR008979">
    <property type="entry name" value="Galactose-bd-like_sf"/>
</dbReference>
<dbReference type="SUPFAM" id="SSF49785">
    <property type="entry name" value="Galactose-binding domain-like"/>
    <property type="match status" value="1"/>
</dbReference>
<evidence type="ECO:0000256" key="6">
    <source>
        <dbReference type="ARBA" id="ARBA00022729"/>
    </source>
</evidence>
<evidence type="ECO:0000256" key="3">
    <source>
        <dbReference type="ARBA" id="ARBA00010418"/>
    </source>
</evidence>
<dbReference type="GO" id="GO:0102210">
    <property type="term" value="F:rhamnogalacturonan endolyase activity"/>
    <property type="evidence" value="ECO:0007669"/>
    <property type="project" value="UniProtKB-EC"/>
</dbReference>
<comment type="caution">
    <text evidence="11">The sequence shown here is derived from an EMBL/GenBank/DDBJ whole genome shotgun (WGS) entry which is preliminary data.</text>
</comment>
<dbReference type="Proteomes" id="UP001566132">
    <property type="component" value="Unassembled WGS sequence"/>
</dbReference>
<dbReference type="CDD" id="cd10316">
    <property type="entry name" value="RGL4_M"/>
    <property type="match status" value="1"/>
</dbReference>
<feature type="domain" description="Rhamnogalacturonan lyase" evidence="10">
    <location>
        <begin position="336"/>
        <end position="412"/>
    </location>
</feature>
<dbReference type="InterPro" id="IPR051850">
    <property type="entry name" value="Polysacch_Lyase_4"/>
</dbReference>
<dbReference type="Gene3D" id="2.70.98.10">
    <property type="match status" value="1"/>
</dbReference>
<dbReference type="AlphaFoldDB" id="A0ABD1F0R8"/>
<comment type="subcellular location">
    <subcellularLocation>
        <location evidence="2">Secreted</location>
    </subcellularLocation>
</comment>
<dbReference type="InterPro" id="IPR013784">
    <property type="entry name" value="Carb-bd-like_fold"/>
</dbReference>
<keyword evidence="5" id="KW-0964">Secreted</keyword>
<evidence type="ECO:0000256" key="5">
    <source>
        <dbReference type="ARBA" id="ARBA00022525"/>
    </source>
</evidence>
<evidence type="ECO:0000256" key="2">
    <source>
        <dbReference type="ARBA" id="ARBA00004613"/>
    </source>
</evidence>
<evidence type="ECO:0000259" key="10">
    <source>
        <dbReference type="Pfam" id="PF14686"/>
    </source>
</evidence>
<keyword evidence="7" id="KW-0456">Lyase</keyword>
<dbReference type="SUPFAM" id="SSF74650">
    <property type="entry name" value="Galactose mutarotase-like"/>
    <property type="match status" value="1"/>
</dbReference>
<feature type="domain" description="Rhamnogalacturonan lyase" evidence="9">
    <location>
        <begin position="427"/>
        <end position="569"/>
    </location>
</feature>
<dbReference type="EC" id="4.2.2.23" evidence="4"/>
<dbReference type="Gene3D" id="2.60.120.260">
    <property type="entry name" value="Galactose-binding domain-like"/>
    <property type="match status" value="1"/>
</dbReference>
<evidence type="ECO:0000259" key="9">
    <source>
        <dbReference type="Pfam" id="PF14683"/>
    </source>
</evidence>
<keyword evidence="6 8" id="KW-0732">Signal</keyword>
<evidence type="ECO:0000256" key="8">
    <source>
        <dbReference type="SAM" id="SignalP"/>
    </source>
</evidence>
<feature type="signal peptide" evidence="8">
    <location>
        <begin position="1"/>
        <end position="22"/>
    </location>
</feature>
<dbReference type="PANTHER" id="PTHR32018">
    <property type="entry name" value="RHAMNOGALACTURONATE LYASE FAMILY PROTEIN"/>
    <property type="match status" value="1"/>
</dbReference>
<dbReference type="PANTHER" id="PTHR32018:SF1">
    <property type="entry name" value="RHAMNOGALACTURONAN ENDOLYASE"/>
    <property type="match status" value="1"/>
</dbReference>
<accession>A0ABD1F0R8</accession>
<dbReference type="GO" id="GO:0005576">
    <property type="term" value="C:extracellular region"/>
    <property type="evidence" value="ECO:0007669"/>
    <property type="project" value="UniProtKB-SubCell"/>
</dbReference>
<dbReference type="Pfam" id="PF14686">
    <property type="entry name" value="fn3_3"/>
    <property type="match status" value="1"/>
</dbReference>
<keyword evidence="12" id="KW-1185">Reference proteome</keyword>
<dbReference type="Pfam" id="PF14683">
    <property type="entry name" value="CBM-like"/>
    <property type="match status" value="1"/>
</dbReference>
<dbReference type="InterPro" id="IPR011013">
    <property type="entry name" value="Gal_mutarotase_sf_dom"/>
</dbReference>
<evidence type="ECO:0000256" key="1">
    <source>
        <dbReference type="ARBA" id="ARBA00001324"/>
    </source>
</evidence>
<dbReference type="Gene3D" id="2.60.40.1120">
    <property type="entry name" value="Carboxypeptidase-like, regulatory domain"/>
    <property type="match status" value="1"/>
</dbReference>
<name>A0ABD1F0R8_HYPHA</name>
<comment type="similarity">
    <text evidence="3">Belongs to the polysaccharide lyase 4 family.</text>
</comment>
<evidence type="ECO:0000313" key="12">
    <source>
        <dbReference type="Proteomes" id="UP001566132"/>
    </source>
</evidence>
<dbReference type="InterPro" id="IPR014718">
    <property type="entry name" value="GH-type_carb-bd"/>
</dbReference>
<proteinExistence type="inferred from homology"/>
<protein>
    <recommendedName>
        <fullName evidence="4">rhamnogalacturonan endolyase</fullName>
        <ecNumber evidence="4">4.2.2.23</ecNumber>
    </recommendedName>
</protein>
<evidence type="ECO:0000313" key="11">
    <source>
        <dbReference type="EMBL" id="KAL1506860.1"/>
    </source>
</evidence>
<evidence type="ECO:0000256" key="7">
    <source>
        <dbReference type="ARBA" id="ARBA00023239"/>
    </source>
</evidence>
<dbReference type="SUPFAM" id="SSF49452">
    <property type="entry name" value="Starch-binding domain-like"/>
    <property type="match status" value="1"/>
</dbReference>
<reference evidence="11 12" key="1">
    <citation type="submission" date="2024-05" db="EMBL/GenBank/DDBJ databases">
        <title>Genetic variation in Jamaican populations of the coffee berry borer (Hypothenemus hampei).</title>
        <authorList>
            <person name="Errbii M."/>
            <person name="Myrie A."/>
        </authorList>
    </citation>
    <scope>NUCLEOTIDE SEQUENCE [LARGE SCALE GENOMIC DNA]</scope>
    <source>
        <strain evidence="11">JA-Hopewell-2020-01-JO</strain>
        <tissue evidence="11">Whole body</tissue>
    </source>
</reference>
<feature type="chain" id="PRO_5044758969" description="rhamnogalacturonan endolyase" evidence="8">
    <location>
        <begin position="23"/>
        <end position="583"/>
    </location>
</feature>
<dbReference type="InterPro" id="IPR029411">
    <property type="entry name" value="RG-lyase_III"/>
</dbReference>
<dbReference type="CDD" id="cd10320">
    <property type="entry name" value="RGL4_N"/>
    <property type="match status" value="1"/>
</dbReference>
<dbReference type="InterPro" id="IPR029413">
    <property type="entry name" value="RG-lyase_II"/>
</dbReference>
<evidence type="ECO:0000256" key="4">
    <source>
        <dbReference type="ARBA" id="ARBA00012437"/>
    </source>
</evidence>
<sequence>MVLYKKNFIFLSLLMLVNFTTASSDGDLVINIDEFGNVTVANNLINVTFGSNADVLSLIKDGIDLVGTVTQRTFYFDWNAGGGKFSLTNFSIIRNTSDIIHIMYFQPFSNNHLELEYHIEFHKNLSGFYQWLQAKHTNETLSINWSEFRMIYRLSVSLITSMSNMVRKGDIPKISKRPTIQDTTWQMADGSYWSKYDYVGYIRETSWFGLYGGLIKFCSLFNIPKLKIINILGGVGAWVISASHEYHAGGPLKQDLLTQHYTLMCHYLTSSHFGSGSFSPEYGWSKVYGPWMLYVNSGSEDEMLEDVARQANDEKSQWPYAWLDAPNYPLERGTVRGRVTGQPRAEVVLHDEIDEYFEWQTKGYLFHNKTDENGNFVIRNVRPGRYVLSVYPLRGHGSENLITRNVSIVAGNQRIEDIELNEPKNLIWTIGETNKRADDFKYSDELRNFYWHTLPPENLTFYVGQSNSTRDWYYAQTHNDGLNRTLRIAIAAASGSLIFNITSAKLQVDVNGVVILEKEYENDKSIYRGALQSGKYYFEKLLIPADLVSNGKNKIGFTISYGSFMYDAISYQRNVIENRKNSL</sequence>
<comment type="catalytic activity">
    <reaction evidence="1">
        <text>Endotype eliminative cleavage of L-alpha-rhamnopyranosyl-(1-&gt;4)-alpha-D-galactopyranosyluronic acid bonds of rhamnogalacturonan I domains in ramified hairy regions of pectin leaving L-rhamnopyranose at the reducing end and 4-deoxy-4,5-unsaturated D-galactopyranosyluronic acid at the non-reducing end.</text>
        <dbReference type="EC" id="4.2.2.23"/>
    </reaction>
</comment>
<dbReference type="EMBL" id="JBDJPC010000004">
    <property type="protein sequence ID" value="KAL1506860.1"/>
    <property type="molecule type" value="Genomic_DNA"/>
</dbReference>
<gene>
    <name evidence="11" type="ORF">ABEB36_006144</name>
</gene>